<dbReference type="CDD" id="cd13125">
    <property type="entry name" value="MATE_like_10"/>
    <property type="match status" value="1"/>
</dbReference>
<accession>A0A1J0YYC7</accession>
<evidence type="ECO:0000256" key="6">
    <source>
        <dbReference type="SAM" id="Phobius"/>
    </source>
</evidence>
<evidence type="ECO:0000256" key="3">
    <source>
        <dbReference type="ARBA" id="ARBA00022692"/>
    </source>
</evidence>
<dbReference type="PANTHER" id="PTHR30250">
    <property type="entry name" value="PST FAMILY PREDICTED COLANIC ACID TRANSPORTER"/>
    <property type="match status" value="1"/>
</dbReference>
<evidence type="ECO:0000313" key="7">
    <source>
        <dbReference type="EMBL" id="APE73821.1"/>
    </source>
</evidence>
<protein>
    <submittedName>
        <fullName evidence="7">Wzx</fullName>
    </submittedName>
</protein>
<gene>
    <name evidence="7" type="primary">wzx</name>
</gene>
<feature type="transmembrane region" description="Helical" evidence="6">
    <location>
        <begin position="340"/>
        <end position="361"/>
    </location>
</feature>
<keyword evidence="3 6" id="KW-0812">Transmembrane</keyword>
<feature type="transmembrane region" description="Helical" evidence="6">
    <location>
        <begin position="398"/>
        <end position="419"/>
    </location>
</feature>
<dbReference type="GO" id="GO:0009246">
    <property type="term" value="P:enterobacterial common antigen biosynthetic process"/>
    <property type="evidence" value="ECO:0007669"/>
    <property type="project" value="InterPro"/>
</dbReference>
<organism evidence="7">
    <name type="scientific">Acinetobacter baumannii</name>
    <dbReference type="NCBI Taxonomy" id="470"/>
    <lineage>
        <taxon>Bacteria</taxon>
        <taxon>Pseudomonadati</taxon>
        <taxon>Pseudomonadota</taxon>
        <taxon>Gammaproteobacteria</taxon>
        <taxon>Moraxellales</taxon>
        <taxon>Moraxellaceae</taxon>
        <taxon>Acinetobacter</taxon>
        <taxon>Acinetobacter calcoaceticus/baumannii complex</taxon>
    </lineage>
</organism>
<keyword evidence="4 6" id="KW-1133">Transmembrane helix</keyword>
<comment type="subcellular location">
    <subcellularLocation>
        <location evidence="1">Cell membrane</location>
        <topology evidence="1">Multi-pass membrane protein</topology>
    </subcellularLocation>
</comment>
<feature type="transmembrane region" description="Helical" evidence="6">
    <location>
        <begin position="303"/>
        <end position="320"/>
    </location>
</feature>
<feature type="transmembrane region" description="Helical" evidence="6">
    <location>
        <begin position="178"/>
        <end position="201"/>
    </location>
</feature>
<reference evidence="7" key="1">
    <citation type="submission" date="2016-08" db="EMBL/GenBank/DDBJ databases">
        <title>Sequence of the Acinetobacter baumannii KL24 capsule biosynthesis gene cluster.</title>
        <authorList>
            <person name="Kenyon J.J."/>
            <person name="Hall R.M."/>
        </authorList>
    </citation>
    <scope>NUCLEOTIDE SEQUENCE</scope>
    <source>
        <strain evidence="7">RCH51</strain>
    </source>
</reference>
<dbReference type="EMBL" id="KX756650">
    <property type="protein sequence ID" value="APE73821.1"/>
    <property type="molecule type" value="Genomic_DNA"/>
</dbReference>
<dbReference type="AlphaFoldDB" id="A0A1J0YYC7"/>
<evidence type="ECO:0000256" key="1">
    <source>
        <dbReference type="ARBA" id="ARBA00004651"/>
    </source>
</evidence>
<keyword evidence="2" id="KW-1003">Cell membrane</keyword>
<dbReference type="InterPro" id="IPR044550">
    <property type="entry name" value="WzxE"/>
</dbReference>
<dbReference type="InterPro" id="IPR050833">
    <property type="entry name" value="Poly_Biosynth_Transport"/>
</dbReference>
<feature type="transmembrane region" description="Helical" evidence="6">
    <location>
        <begin position="85"/>
        <end position="108"/>
    </location>
</feature>
<feature type="transmembrane region" description="Helical" evidence="6">
    <location>
        <begin position="52"/>
        <end position="73"/>
    </location>
</feature>
<sequence length="427" mass="48604">MILKSKMNLLKTSVLNGVAVLIKTATMFILNKILAIYVGPAGYAAIGQFQNFIQMVTTFAGSAINTAVIKYTAEYYEDETKQRNIWKTAGSIVLLFSLIFSIIILIFQKKLSIYIFHTDLYQTVFVWFAVFLTFFTFNALFLAILNGKKEVLRLVIANIVGSIFSLAITSLLAMKYSLYGALVALSIYQSLAFLVTLFICYKAEWFKLSYLFGKIDKAIAKKFAAFALMALVSAICVPISQMAIRSYLTYEYGLTYAGYWEAMIRLSAAYLMLVTTTLGVYYLPRLSELSEIKEIKKEIYLGYKFIFPVAAIGGIFVYFLRDWIITLLFTKTFMPMRDLFFWQMIGDSLKIGSWILAYLMLSKAMTKLFITTEIIFALTSILLTYICTQIFGFKGVSIAHLVNYGMYWIIVGFFIFRVLSNKGLKNE</sequence>
<feature type="transmembrane region" description="Helical" evidence="6">
    <location>
        <begin position="20"/>
        <end position="46"/>
    </location>
</feature>
<evidence type="ECO:0000256" key="2">
    <source>
        <dbReference type="ARBA" id="ARBA00022475"/>
    </source>
</evidence>
<feature type="transmembrane region" description="Helical" evidence="6">
    <location>
        <begin position="151"/>
        <end position="172"/>
    </location>
</feature>
<dbReference type="GO" id="GO:0005886">
    <property type="term" value="C:plasma membrane"/>
    <property type="evidence" value="ECO:0007669"/>
    <property type="project" value="UniProtKB-SubCell"/>
</dbReference>
<feature type="transmembrane region" description="Helical" evidence="6">
    <location>
        <begin position="368"/>
        <end position="392"/>
    </location>
</feature>
<evidence type="ECO:0000256" key="4">
    <source>
        <dbReference type="ARBA" id="ARBA00022989"/>
    </source>
</evidence>
<evidence type="ECO:0000256" key="5">
    <source>
        <dbReference type="ARBA" id="ARBA00023136"/>
    </source>
</evidence>
<name>A0A1J0YYC7_ACIBA</name>
<dbReference type="InterPro" id="IPR002797">
    <property type="entry name" value="Polysacc_synth"/>
</dbReference>
<feature type="transmembrane region" description="Helical" evidence="6">
    <location>
        <begin position="120"/>
        <end position="144"/>
    </location>
</feature>
<feature type="transmembrane region" description="Helical" evidence="6">
    <location>
        <begin position="222"/>
        <end position="244"/>
    </location>
</feature>
<keyword evidence="5 6" id="KW-0472">Membrane</keyword>
<proteinExistence type="predicted"/>
<dbReference type="PANTHER" id="PTHR30250:SF30">
    <property type="entry name" value="LIPID III FLIPPASE"/>
    <property type="match status" value="1"/>
</dbReference>
<feature type="transmembrane region" description="Helical" evidence="6">
    <location>
        <begin position="264"/>
        <end position="283"/>
    </location>
</feature>
<dbReference type="Pfam" id="PF01943">
    <property type="entry name" value="Polysacc_synt"/>
    <property type="match status" value="1"/>
</dbReference>